<feature type="compositionally biased region" description="Polar residues" evidence="1">
    <location>
        <begin position="222"/>
        <end position="231"/>
    </location>
</feature>
<feature type="compositionally biased region" description="Basic and acidic residues" evidence="1">
    <location>
        <begin position="343"/>
        <end position="354"/>
    </location>
</feature>
<organism evidence="2 3">
    <name type="scientific">Trametes cubensis</name>
    <dbReference type="NCBI Taxonomy" id="1111947"/>
    <lineage>
        <taxon>Eukaryota</taxon>
        <taxon>Fungi</taxon>
        <taxon>Dikarya</taxon>
        <taxon>Basidiomycota</taxon>
        <taxon>Agaricomycotina</taxon>
        <taxon>Agaricomycetes</taxon>
        <taxon>Polyporales</taxon>
        <taxon>Polyporaceae</taxon>
        <taxon>Trametes</taxon>
    </lineage>
</organism>
<keyword evidence="3" id="KW-1185">Reference proteome</keyword>
<feature type="region of interest" description="Disordered" evidence="1">
    <location>
        <begin position="335"/>
        <end position="371"/>
    </location>
</feature>
<feature type="compositionally biased region" description="Basic and acidic residues" evidence="1">
    <location>
        <begin position="17"/>
        <end position="31"/>
    </location>
</feature>
<dbReference type="Gene3D" id="2.130.10.10">
    <property type="entry name" value="YVTN repeat-like/Quinoprotein amine dehydrogenase"/>
    <property type="match status" value="1"/>
</dbReference>
<feature type="region of interest" description="Disordered" evidence="1">
    <location>
        <begin position="291"/>
        <end position="313"/>
    </location>
</feature>
<dbReference type="SUPFAM" id="SSF101908">
    <property type="entry name" value="Putative isomerase YbhE"/>
    <property type="match status" value="1"/>
</dbReference>
<comment type="caution">
    <text evidence="2">The sequence shown here is derived from an EMBL/GenBank/DDBJ whole genome shotgun (WGS) entry which is preliminary data.</text>
</comment>
<evidence type="ECO:0000256" key="1">
    <source>
        <dbReference type="SAM" id="MobiDB-lite"/>
    </source>
</evidence>
<feature type="region of interest" description="Disordered" evidence="1">
    <location>
        <begin position="1"/>
        <end position="57"/>
    </location>
</feature>
<reference evidence="2" key="1">
    <citation type="submission" date="2022-11" db="EMBL/GenBank/DDBJ databases">
        <title>Genome Sequence of Cubamyces cubensis.</title>
        <authorList>
            <person name="Buettner E."/>
        </authorList>
    </citation>
    <scope>NUCLEOTIDE SEQUENCE</scope>
    <source>
        <strain evidence="2">MPL-01</strain>
    </source>
</reference>
<evidence type="ECO:0000313" key="3">
    <source>
        <dbReference type="Proteomes" id="UP001215151"/>
    </source>
</evidence>
<feature type="compositionally biased region" description="Polar residues" evidence="1">
    <location>
        <begin position="47"/>
        <end position="56"/>
    </location>
</feature>
<gene>
    <name evidence="2" type="ORF">ONZ51_g606</name>
</gene>
<dbReference type="AlphaFoldDB" id="A0AAD7U549"/>
<name>A0AAD7U549_9APHY</name>
<dbReference type="InterPro" id="IPR015943">
    <property type="entry name" value="WD40/YVTN_repeat-like_dom_sf"/>
</dbReference>
<feature type="region of interest" description="Disordered" evidence="1">
    <location>
        <begin position="217"/>
        <end position="254"/>
    </location>
</feature>
<evidence type="ECO:0000313" key="2">
    <source>
        <dbReference type="EMBL" id="KAJ8501439.1"/>
    </source>
</evidence>
<proteinExistence type="predicted"/>
<sequence>MSLGSKRSPSPLPPHFDTIRKTRVIAKEQDSKTSTTDSDIAHKASGSDGTTATPQRGQELLPLSPFLSQGSTHENINDFILETTTKLAREGKRLTRAPQLFWRPHGVAFNWVTDPTARNESLRALLSVDIYRSVKVSGKQILTEFSLVLLLGSLARRRVNRRAKAYRVVNKPMRIIEDDDDLTEATSGAHISNHVTPSLVRTAAGQTLLSHELAVGPVPAETESSQSNVHQTSHERNAEGSSRLSAHSRSTSPKLRITEAQGAMTREVRLPFTSADNRASVLPYTSSRVDDAESIHRNDTDEVVGASRAGNLPDVDDVLHKKRRADYGNWQSLAIESSDAEMDDARPSSRDSSPERAFPPQVTDSVPGLNFLPQTYDASGLVLPKGSSSGAHYDMNSDVELSFDEEDPPSPRGSQHKSSRALSRRTRQRVGGEHGSPAKPSVQRYRQRRAMQPIASRLNDRANTMDEDDSDGDIVSKTVKGISSPKMVIASQQRRQDPALHGSRSTSSRSSSLSQSGRAARSRTSDSSAHVEFGSDEGEHELGVQKGPAGQTVVIPKSEFARGRRLLASRDQVIPLATILMRGDAHFVDQRRKTRITRWSLPVEDDARHVEDACLIGESTIVVGYNKGPCQVSLIPVRENQRPYRIDLTHRGHSTVVENRTAGTSYPNPGIACLAPVGSDSFLSGGHDKTVRHWKVTPNGGQREERAAFSASSVRVPIEHMQSVQALAYSSWNNAIYAAAGDRIATARLDSRAPSEPARVSGRVTQVHVHPQDPRLIALEIDHMDHQVQLYDTREGGFGGKPWLEFGYRAAPPKPRSASRPVSSTFVPKLGSRYIRGSTMNSLFARGYGDGVVLVWDYRNGGQKVRIDMVTHLPFRSLISYSALVPASAGGPAEGA</sequence>
<feature type="compositionally biased region" description="Basic and acidic residues" evidence="1">
    <location>
        <begin position="291"/>
        <end position="300"/>
    </location>
</feature>
<feature type="region of interest" description="Disordered" evidence="1">
    <location>
        <begin position="401"/>
        <end position="550"/>
    </location>
</feature>
<dbReference type="Proteomes" id="UP001215151">
    <property type="component" value="Unassembled WGS sequence"/>
</dbReference>
<dbReference type="EMBL" id="JAPEVG010000007">
    <property type="protein sequence ID" value="KAJ8501439.1"/>
    <property type="molecule type" value="Genomic_DNA"/>
</dbReference>
<feature type="compositionally biased region" description="Low complexity" evidence="1">
    <location>
        <begin position="241"/>
        <end position="252"/>
    </location>
</feature>
<protein>
    <submittedName>
        <fullName evidence="2">Uncharacterized protein</fullName>
    </submittedName>
</protein>
<feature type="compositionally biased region" description="Low complexity" evidence="1">
    <location>
        <begin position="503"/>
        <end position="519"/>
    </location>
</feature>
<feature type="compositionally biased region" description="Basic residues" evidence="1">
    <location>
        <begin position="414"/>
        <end position="428"/>
    </location>
</feature>
<accession>A0AAD7U549</accession>